<proteinExistence type="predicted"/>
<name>A0A101CFV0_9FLAO</name>
<dbReference type="AlphaFoldDB" id="A0A101CFV0"/>
<evidence type="ECO:0008006" key="3">
    <source>
        <dbReference type="Google" id="ProtNLM"/>
    </source>
</evidence>
<organism evidence="1 2">
    <name type="scientific">Chryseobacterium aquaticum subsp. greenlandense</name>
    <dbReference type="NCBI Taxonomy" id="345663"/>
    <lineage>
        <taxon>Bacteria</taxon>
        <taxon>Pseudomonadati</taxon>
        <taxon>Bacteroidota</taxon>
        <taxon>Flavobacteriia</taxon>
        <taxon>Flavobacteriales</taxon>
        <taxon>Weeksellaceae</taxon>
        <taxon>Chryseobacterium group</taxon>
        <taxon>Chryseobacterium</taxon>
    </lineage>
</organism>
<dbReference type="EMBL" id="LMAI01000006">
    <property type="protein sequence ID" value="KUJ55414.1"/>
    <property type="molecule type" value="Genomic_DNA"/>
</dbReference>
<evidence type="ECO:0000313" key="1">
    <source>
        <dbReference type="EMBL" id="KUJ55414.1"/>
    </source>
</evidence>
<accession>A0A101CFV0</accession>
<gene>
    <name evidence="1" type="ORF">AR686_11400</name>
</gene>
<dbReference type="RefSeq" id="WP_059136967.1">
    <property type="nucleotide sequence ID" value="NZ_LMAI01000006.1"/>
</dbReference>
<comment type="caution">
    <text evidence="1">The sequence shown here is derived from an EMBL/GenBank/DDBJ whole genome shotgun (WGS) entry which is preliminary data.</text>
</comment>
<dbReference type="SUPFAM" id="SSF55729">
    <property type="entry name" value="Acyl-CoA N-acyltransferases (Nat)"/>
    <property type="match status" value="1"/>
</dbReference>
<protein>
    <recommendedName>
        <fullName evidence="3">BioF2-like acetyltransferase domain-containing protein</fullName>
    </recommendedName>
</protein>
<dbReference type="InterPro" id="IPR016181">
    <property type="entry name" value="Acyl_CoA_acyltransferase"/>
</dbReference>
<dbReference type="Proteomes" id="UP000054388">
    <property type="component" value="Unassembled WGS sequence"/>
</dbReference>
<evidence type="ECO:0000313" key="2">
    <source>
        <dbReference type="Proteomes" id="UP000054388"/>
    </source>
</evidence>
<sequence>MIKRLQYHEIDFEKYTQCLENSQQRKYSATKDFLDITSNKQWELLVYNNYEAVMPVPFVIKFGFKFVINPKLCQQLGIFSPTDSVEINTEFLSYLQRNYLTRIYSFNDGNHFQIDLKKKKNYIIYPDSYENIYSKYSPKRKRKLRSEIEILNESEIKVIGFSDAQKFMQANLLGADKDSDIVDFIKLFKKLYLAGLVFFHAYYYKNNIINVIAVYSDKKTNALLGTFNDKNYVKISGASILIDETIKKNIDRKIFDFEGSELPNVEEFFRGFRPEPNPFPVIEYSNKDLLFKLLNPKYLFKSLFKK</sequence>
<reference evidence="1 2" key="1">
    <citation type="submission" date="2015-10" db="EMBL/GenBank/DDBJ databases">
        <title>Genome sequence of Chryseobacterium greenlandense.</title>
        <authorList>
            <person name="Newman J."/>
            <person name="Fischer K."/>
            <person name="Miller J."/>
        </authorList>
    </citation>
    <scope>NUCLEOTIDE SEQUENCE [LARGE SCALE GENOMIC DNA]</scope>
    <source>
        <strain evidence="1 2">UMB34</strain>
    </source>
</reference>